<dbReference type="PANTHER" id="PTHR30511:SF0">
    <property type="entry name" value="ALANINE RACEMASE, CATABOLIC-RELATED"/>
    <property type="match status" value="1"/>
</dbReference>
<comment type="cofactor">
    <cofactor evidence="2 7 8">
        <name>pyridoxal 5'-phosphate</name>
        <dbReference type="ChEBI" id="CHEBI:597326"/>
    </cofactor>
</comment>
<dbReference type="UniPathway" id="UPA00042">
    <property type="reaction ID" value="UER00497"/>
</dbReference>
<name>A0A0P0Z0N2_9HYPH</name>
<dbReference type="SMART" id="SM01005">
    <property type="entry name" value="Ala_racemase_C"/>
    <property type="match status" value="1"/>
</dbReference>
<protein>
    <recommendedName>
        <fullName evidence="4 7">Alanine racemase</fullName>
        <ecNumber evidence="4 7">5.1.1.1</ecNumber>
    </recommendedName>
</protein>
<dbReference type="PRINTS" id="PR00992">
    <property type="entry name" value="ALARACEMASE"/>
</dbReference>
<dbReference type="HAMAP" id="MF_01201">
    <property type="entry name" value="Ala_racemase"/>
    <property type="match status" value="1"/>
</dbReference>
<dbReference type="EMBL" id="LC066375">
    <property type="protein sequence ID" value="BAT27175.1"/>
    <property type="molecule type" value="Genomic_DNA"/>
</dbReference>
<feature type="active site" description="Proton acceptor; specific for D-alanine" evidence="7">
    <location>
        <position position="50"/>
    </location>
</feature>
<dbReference type="AlphaFoldDB" id="A0A0P0Z0N2"/>
<dbReference type="PROSITE" id="PS00395">
    <property type="entry name" value="ALANINE_RACEMASE"/>
    <property type="match status" value="1"/>
</dbReference>
<sequence length="390" mass="41200">MAIPSDMPQGETPDVVTGAGRLTVDLSALRRNYRRLVQAAHGAAVAGIVKADAYGLGAVPVAQTLVREGCTSFFVAQLGEAIALREALGGSAEILVLNGLQPGAEELAYRAGVTPVLNALHQIAAWRRLAHRHGQRLPAVIQLDSGMSRLGLPPEDAAWLAAQSDGLDGLDGLELTLVMSHLACADMPDHPANDAQLNTFREIAGRFPPARRSLANSGGLFLGPDYRFDLVRPGIALYGGAPHPGAEVAIGVGNPMEAVVTVEAPVTQLRTVPAGAGIGYGFTRRAERPMRLATIPVGYADGWHRSQSNCGAALWQGRRLDFIGRVSMDSIILDATHAPDLQPGDMVELIGPGRSLDAVAQDAGTISYEILTSLGSRFQRRFVDPQGARP</sequence>
<evidence type="ECO:0000256" key="7">
    <source>
        <dbReference type="HAMAP-Rule" id="MF_01201"/>
    </source>
</evidence>
<dbReference type="InterPro" id="IPR000821">
    <property type="entry name" value="Ala_racemase"/>
</dbReference>
<dbReference type="GO" id="GO:0005829">
    <property type="term" value="C:cytosol"/>
    <property type="evidence" value="ECO:0007669"/>
    <property type="project" value="TreeGrafter"/>
</dbReference>
<feature type="modified residue" description="N6-(pyridoxal phosphate)lysine" evidence="7 8">
    <location>
        <position position="50"/>
    </location>
</feature>
<evidence type="ECO:0000256" key="8">
    <source>
        <dbReference type="PIRSR" id="PIRSR600821-50"/>
    </source>
</evidence>
<feature type="active site" description="Proton acceptor; specific for L-alanine" evidence="7">
    <location>
        <position position="280"/>
    </location>
</feature>
<evidence type="ECO:0000256" key="6">
    <source>
        <dbReference type="ARBA" id="ARBA00023235"/>
    </source>
</evidence>
<evidence type="ECO:0000256" key="4">
    <source>
        <dbReference type="ARBA" id="ARBA00013089"/>
    </source>
</evidence>
<comment type="pathway">
    <text evidence="7">Amino-acid biosynthesis; D-alanine biosynthesis; D-alanine from L-alanine: step 1/1.</text>
</comment>
<comment type="similarity">
    <text evidence="3 7">Belongs to the alanine racemase family.</text>
</comment>
<dbReference type="GO" id="GO:0030632">
    <property type="term" value="P:D-alanine biosynthetic process"/>
    <property type="evidence" value="ECO:0007669"/>
    <property type="project" value="UniProtKB-UniRule"/>
</dbReference>
<evidence type="ECO:0000256" key="5">
    <source>
        <dbReference type="ARBA" id="ARBA00022898"/>
    </source>
</evidence>
<dbReference type="Pfam" id="PF00842">
    <property type="entry name" value="Ala_racemase_C"/>
    <property type="match status" value="1"/>
</dbReference>
<organism evidence="11">
    <name type="scientific">Aureimonas frigidaquae</name>
    <dbReference type="NCBI Taxonomy" id="424757"/>
    <lineage>
        <taxon>Bacteria</taxon>
        <taxon>Pseudomonadati</taxon>
        <taxon>Pseudomonadota</taxon>
        <taxon>Alphaproteobacteria</taxon>
        <taxon>Hyphomicrobiales</taxon>
        <taxon>Aurantimonadaceae</taxon>
        <taxon>Aureimonas</taxon>
    </lineage>
</organism>
<dbReference type="SUPFAM" id="SSF51419">
    <property type="entry name" value="PLP-binding barrel"/>
    <property type="match status" value="1"/>
</dbReference>
<reference evidence="11" key="1">
    <citation type="journal article" date="2015" name="Proc. Natl. Acad. Sci. U.S.A.">
        <title>Bacterial clade with the ribosomal RNA operon on a small plasmid rather than the chromosome.</title>
        <authorList>
            <person name="Anda M."/>
            <person name="Ohtsubo Y."/>
            <person name="Okubo T."/>
            <person name="Sugawara M."/>
            <person name="Nagata Y."/>
            <person name="Tsuda M."/>
            <person name="Minamisawa K."/>
            <person name="Mitsui H."/>
        </authorList>
    </citation>
    <scope>NUCLEOTIDE SEQUENCE</scope>
    <source>
        <strain evidence="11">JCM 14755</strain>
    </source>
</reference>
<dbReference type="Pfam" id="PF01168">
    <property type="entry name" value="Ala_racemase_N"/>
    <property type="match status" value="1"/>
</dbReference>
<dbReference type="GO" id="GO:0008784">
    <property type="term" value="F:alanine racemase activity"/>
    <property type="evidence" value="ECO:0007669"/>
    <property type="project" value="UniProtKB-UniRule"/>
</dbReference>
<feature type="binding site" evidence="7 9">
    <location>
        <position position="149"/>
    </location>
    <ligand>
        <name>substrate</name>
    </ligand>
</feature>
<dbReference type="RefSeq" id="WP_244490816.1">
    <property type="nucleotide sequence ID" value="NZ_BBWR01000012.1"/>
</dbReference>
<feature type="domain" description="Alanine racemase C-terminal" evidence="10">
    <location>
        <begin position="259"/>
        <end position="383"/>
    </location>
</feature>
<dbReference type="NCBIfam" id="TIGR00492">
    <property type="entry name" value="alr"/>
    <property type="match status" value="1"/>
</dbReference>
<dbReference type="InterPro" id="IPR029066">
    <property type="entry name" value="PLP-binding_barrel"/>
</dbReference>
<dbReference type="CDD" id="cd00430">
    <property type="entry name" value="PLPDE_III_AR"/>
    <property type="match status" value="1"/>
</dbReference>
<keyword evidence="6 7" id="KW-0413">Isomerase</keyword>
<dbReference type="GO" id="GO:0030170">
    <property type="term" value="F:pyridoxal phosphate binding"/>
    <property type="evidence" value="ECO:0007669"/>
    <property type="project" value="UniProtKB-UniRule"/>
</dbReference>
<evidence type="ECO:0000313" key="11">
    <source>
        <dbReference type="EMBL" id="BAT27175.1"/>
    </source>
</evidence>
<proteinExistence type="inferred from homology"/>
<dbReference type="InterPro" id="IPR020622">
    <property type="entry name" value="Ala_racemase_pyridoxalP-BS"/>
</dbReference>
<evidence type="ECO:0000259" key="10">
    <source>
        <dbReference type="SMART" id="SM01005"/>
    </source>
</evidence>
<keyword evidence="5 7" id="KW-0663">Pyridoxal phosphate</keyword>
<dbReference type="InterPro" id="IPR011079">
    <property type="entry name" value="Ala_racemase_C"/>
</dbReference>
<dbReference type="Gene3D" id="2.40.37.10">
    <property type="entry name" value="Lyase, Ornithine Decarboxylase, Chain A, domain 1"/>
    <property type="match status" value="1"/>
</dbReference>
<dbReference type="Gene3D" id="3.20.20.10">
    <property type="entry name" value="Alanine racemase"/>
    <property type="match status" value="1"/>
</dbReference>
<dbReference type="InterPro" id="IPR009006">
    <property type="entry name" value="Ala_racemase/Decarboxylase_C"/>
</dbReference>
<accession>A0A0P0Z0N2</accession>
<evidence type="ECO:0000256" key="1">
    <source>
        <dbReference type="ARBA" id="ARBA00000316"/>
    </source>
</evidence>
<comment type="catalytic activity">
    <reaction evidence="1 7">
        <text>L-alanine = D-alanine</text>
        <dbReference type="Rhea" id="RHEA:20249"/>
        <dbReference type="ChEBI" id="CHEBI:57416"/>
        <dbReference type="ChEBI" id="CHEBI:57972"/>
        <dbReference type="EC" id="5.1.1.1"/>
    </reaction>
</comment>
<dbReference type="EC" id="5.1.1.1" evidence="4 7"/>
<evidence type="ECO:0000256" key="9">
    <source>
        <dbReference type="PIRSR" id="PIRSR600821-52"/>
    </source>
</evidence>
<feature type="binding site" evidence="7 9">
    <location>
        <position position="328"/>
    </location>
    <ligand>
        <name>substrate</name>
    </ligand>
</feature>
<dbReference type="SUPFAM" id="SSF50621">
    <property type="entry name" value="Alanine racemase C-terminal domain-like"/>
    <property type="match status" value="1"/>
</dbReference>
<dbReference type="InterPro" id="IPR001608">
    <property type="entry name" value="Ala_racemase_N"/>
</dbReference>
<evidence type="ECO:0000256" key="3">
    <source>
        <dbReference type="ARBA" id="ARBA00007880"/>
    </source>
</evidence>
<dbReference type="PANTHER" id="PTHR30511">
    <property type="entry name" value="ALANINE RACEMASE"/>
    <property type="match status" value="1"/>
</dbReference>
<comment type="function">
    <text evidence="7">Catalyzes the interconversion of L-alanine and D-alanine. May also act on other amino acids.</text>
</comment>
<evidence type="ECO:0000256" key="2">
    <source>
        <dbReference type="ARBA" id="ARBA00001933"/>
    </source>
</evidence>